<name>A0A9N9KFI1_9GLOM</name>
<dbReference type="AlphaFoldDB" id="A0A9N9KFI1"/>
<accession>A0A9N9KFI1</accession>
<evidence type="ECO:0000313" key="1">
    <source>
        <dbReference type="EMBL" id="CAG8825612.1"/>
    </source>
</evidence>
<comment type="caution">
    <text evidence="1">The sequence shown here is derived from an EMBL/GenBank/DDBJ whole genome shotgun (WGS) entry which is preliminary data.</text>
</comment>
<protein>
    <submittedName>
        <fullName evidence="1">8806_t:CDS:1</fullName>
    </submittedName>
</protein>
<organism evidence="1 2">
    <name type="scientific">Cetraspora pellucida</name>
    <dbReference type="NCBI Taxonomy" id="1433469"/>
    <lineage>
        <taxon>Eukaryota</taxon>
        <taxon>Fungi</taxon>
        <taxon>Fungi incertae sedis</taxon>
        <taxon>Mucoromycota</taxon>
        <taxon>Glomeromycotina</taxon>
        <taxon>Glomeromycetes</taxon>
        <taxon>Diversisporales</taxon>
        <taxon>Gigasporaceae</taxon>
        <taxon>Cetraspora</taxon>
    </lineage>
</organism>
<dbReference type="Proteomes" id="UP000789759">
    <property type="component" value="Unassembled WGS sequence"/>
</dbReference>
<keyword evidence="2" id="KW-1185">Reference proteome</keyword>
<proteinExistence type="predicted"/>
<evidence type="ECO:0000313" key="2">
    <source>
        <dbReference type="Proteomes" id="UP000789759"/>
    </source>
</evidence>
<reference evidence="1" key="1">
    <citation type="submission" date="2021-06" db="EMBL/GenBank/DDBJ databases">
        <authorList>
            <person name="Kallberg Y."/>
            <person name="Tangrot J."/>
            <person name="Rosling A."/>
        </authorList>
    </citation>
    <scope>NUCLEOTIDE SEQUENCE</scope>
    <source>
        <strain evidence="1">FL966</strain>
    </source>
</reference>
<gene>
    <name evidence="1" type="ORF">CPELLU_LOCUS20123</name>
</gene>
<dbReference type="EMBL" id="CAJVQA010056115">
    <property type="protein sequence ID" value="CAG8825612.1"/>
    <property type="molecule type" value="Genomic_DNA"/>
</dbReference>
<feature type="non-terminal residue" evidence="1">
    <location>
        <position position="1"/>
    </location>
</feature>
<sequence length="92" mass="10840">KIKKKLLLPNPKVVASLSKDSSNLSISDQYQFVNERKYYDIKDSVYFLPNDYEECDRLHLLHYIERCIWQSIFFSPIEDLLNQNGTKVLNVG</sequence>
<dbReference type="OrthoDB" id="2013972at2759"/>